<reference evidence="1" key="5">
    <citation type="journal article" date="2021" name="G3 (Bethesda)">
        <title>Aegilops tauschii genome assembly Aet v5.0 features greater sequence contiguity and improved annotation.</title>
        <authorList>
            <person name="Wang L."/>
            <person name="Zhu T."/>
            <person name="Rodriguez J.C."/>
            <person name="Deal K.R."/>
            <person name="Dubcovsky J."/>
            <person name="McGuire P.E."/>
            <person name="Lux T."/>
            <person name="Spannagl M."/>
            <person name="Mayer K.F.X."/>
            <person name="Baldrich P."/>
            <person name="Meyers B.C."/>
            <person name="Huo N."/>
            <person name="Gu Y.Q."/>
            <person name="Zhou H."/>
            <person name="Devos K.M."/>
            <person name="Bennetzen J.L."/>
            <person name="Unver T."/>
            <person name="Budak H."/>
            <person name="Gulick P.J."/>
            <person name="Galiba G."/>
            <person name="Kalapos B."/>
            <person name="Nelson D.R."/>
            <person name="Li P."/>
            <person name="You F.M."/>
            <person name="Luo M.C."/>
            <person name="Dvorak J."/>
        </authorList>
    </citation>
    <scope>NUCLEOTIDE SEQUENCE [LARGE SCALE GENOMIC DNA]</scope>
    <source>
        <strain evidence="1">cv. AL8/78</strain>
    </source>
</reference>
<dbReference type="Proteomes" id="UP000015105">
    <property type="component" value="Chromosome 7D"/>
</dbReference>
<protein>
    <submittedName>
        <fullName evidence="1">Uncharacterized protein</fullName>
    </submittedName>
</protein>
<accession>A0A453R3S6</accession>
<sequence length="133" mass="14581">SSAARPLPPAASNPIVISYFPLLFPSAYTRWAKPAHKAKGGGGSDAGAVEVEAELWRLVVDGRVSDVSLDEFHHLHCYFRFVACLPLGPIGSDLVACSTVELCLHRSDIYLDFGSTTFRRLVWIRSVSWSMTS</sequence>
<dbReference type="AlphaFoldDB" id="A0A453R3S6"/>
<evidence type="ECO:0000313" key="1">
    <source>
        <dbReference type="EnsemblPlants" id="AET7Gv20450200.7"/>
    </source>
</evidence>
<reference evidence="1" key="3">
    <citation type="journal article" date="2017" name="Nature">
        <title>Genome sequence of the progenitor of the wheat D genome Aegilops tauschii.</title>
        <authorList>
            <person name="Luo M.C."/>
            <person name="Gu Y.Q."/>
            <person name="Puiu D."/>
            <person name="Wang H."/>
            <person name="Twardziok S.O."/>
            <person name="Deal K.R."/>
            <person name="Huo N."/>
            <person name="Zhu T."/>
            <person name="Wang L."/>
            <person name="Wang Y."/>
            <person name="McGuire P.E."/>
            <person name="Liu S."/>
            <person name="Long H."/>
            <person name="Ramasamy R.K."/>
            <person name="Rodriguez J.C."/>
            <person name="Van S.L."/>
            <person name="Yuan L."/>
            <person name="Wang Z."/>
            <person name="Xia Z."/>
            <person name="Xiao L."/>
            <person name="Anderson O.D."/>
            <person name="Ouyang S."/>
            <person name="Liang Y."/>
            <person name="Zimin A.V."/>
            <person name="Pertea G."/>
            <person name="Qi P."/>
            <person name="Bennetzen J.L."/>
            <person name="Dai X."/>
            <person name="Dawson M.W."/>
            <person name="Muller H.G."/>
            <person name="Kugler K."/>
            <person name="Rivarola-Duarte L."/>
            <person name="Spannagl M."/>
            <person name="Mayer K.F.X."/>
            <person name="Lu F.H."/>
            <person name="Bevan M.W."/>
            <person name="Leroy P."/>
            <person name="Li P."/>
            <person name="You F.M."/>
            <person name="Sun Q."/>
            <person name="Liu Z."/>
            <person name="Lyons E."/>
            <person name="Wicker T."/>
            <person name="Salzberg S.L."/>
            <person name="Devos K.M."/>
            <person name="Dvorak J."/>
        </authorList>
    </citation>
    <scope>NUCLEOTIDE SEQUENCE [LARGE SCALE GENOMIC DNA]</scope>
    <source>
        <strain evidence="1">cv. AL8/78</strain>
    </source>
</reference>
<dbReference type="Gramene" id="AET7Gv20450200.7">
    <property type="protein sequence ID" value="AET7Gv20450200.7"/>
    <property type="gene ID" value="AET7Gv20450200"/>
</dbReference>
<dbReference type="STRING" id="200361.A0A453R3S6"/>
<proteinExistence type="predicted"/>
<reference evidence="1" key="4">
    <citation type="submission" date="2019-03" db="UniProtKB">
        <authorList>
            <consortium name="EnsemblPlants"/>
        </authorList>
    </citation>
    <scope>IDENTIFICATION</scope>
</reference>
<keyword evidence="2" id="KW-1185">Reference proteome</keyword>
<name>A0A453R3S6_AEGTS</name>
<reference evidence="2" key="2">
    <citation type="journal article" date="2017" name="Nat. Plants">
        <title>The Aegilops tauschii genome reveals multiple impacts of transposons.</title>
        <authorList>
            <person name="Zhao G."/>
            <person name="Zou C."/>
            <person name="Li K."/>
            <person name="Wang K."/>
            <person name="Li T."/>
            <person name="Gao L."/>
            <person name="Zhang X."/>
            <person name="Wang H."/>
            <person name="Yang Z."/>
            <person name="Liu X."/>
            <person name="Jiang W."/>
            <person name="Mao L."/>
            <person name="Kong X."/>
            <person name="Jiao Y."/>
            <person name="Jia J."/>
        </authorList>
    </citation>
    <scope>NUCLEOTIDE SEQUENCE [LARGE SCALE GENOMIC DNA]</scope>
    <source>
        <strain evidence="2">cv. AL8/78</strain>
    </source>
</reference>
<organism evidence="1 2">
    <name type="scientific">Aegilops tauschii subsp. strangulata</name>
    <name type="common">Goatgrass</name>
    <dbReference type="NCBI Taxonomy" id="200361"/>
    <lineage>
        <taxon>Eukaryota</taxon>
        <taxon>Viridiplantae</taxon>
        <taxon>Streptophyta</taxon>
        <taxon>Embryophyta</taxon>
        <taxon>Tracheophyta</taxon>
        <taxon>Spermatophyta</taxon>
        <taxon>Magnoliopsida</taxon>
        <taxon>Liliopsida</taxon>
        <taxon>Poales</taxon>
        <taxon>Poaceae</taxon>
        <taxon>BOP clade</taxon>
        <taxon>Pooideae</taxon>
        <taxon>Triticodae</taxon>
        <taxon>Triticeae</taxon>
        <taxon>Triticinae</taxon>
        <taxon>Aegilops</taxon>
    </lineage>
</organism>
<dbReference type="EnsemblPlants" id="AET7Gv20450200.7">
    <property type="protein sequence ID" value="AET7Gv20450200.7"/>
    <property type="gene ID" value="AET7Gv20450200"/>
</dbReference>
<reference evidence="2" key="1">
    <citation type="journal article" date="2014" name="Science">
        <title>Ancient hybridizations among the ancestral genomes of bread wheat.</title>
        <authorList>
            <consortium name="International Wheat Genome Sequencing Consortium,"/>
            <person name="Marcussen T."/>
            <person name="Sandve S.R."/>
            <person name="Heier L."/>
            <person name="Spannagl M."/>
            <person name="Pfeifer M."/>
            <person name="Jakobsen K.S."/>
            <person name="Wulff B.B."/>
            <person name="Steuernagel B."/>
            <person name="Mayer K.F."/>
            <person name="Olsen O.A."/>
        </authorList>
    </citation>
    <scope>NUCLEOTIDE SEQUENCE [LARGE SCALE GENOMIC DNA]</scope>
    <source>
        <strain evidence="2">cv. AL8/78</strain>
    </source>
</reference>
<evidence type="ECO:0000313" key="2">
    <source>
        <dbReference type="Proteomes" id="UP000015105"/>
    </source>
</evidence>